<dbReference type="InterPro" id="IPR050313">
    <property type="entry name" value="Carb_Metab_HTH_regulators"/>
</dbReference>
<proteinExistence type="predicted"/>
<dbReference type="OrthoDB" id="9814815at2"/>
<dbReference type="PRINTS" id="PR00037">
    <property type="entry name" value="HTHLACR"/>
</dbReference>
<dbReference type="InterPro" id="IPR001034">
    <property type="entry name" value="DeoR_HTH"/>
</dbReference>
<reference evidence="5" key="1">
    <citation type="submission" date="2013-03" db="EMBL/GenBank/DDBJ databases">
        <title>Genome Sequence of the Profundibacterium mesophilum strain KAUST100406-0324T from Red Sea, a novel genus in the family Rhodobacteraceae.</title>
        <authorList>
            <person name="Essack M."/>
            <person name="Alam I."/>
            <person name="Lafi F."/>
            <person name="Alawi W."/>
            <person name="Kamanu F."/>
            <person name="Al-Suwailem A."/>
            <person name="Lee O.O."/>
            <person name="Xu Y."/>
            <person name="Bajic V."/>
            <person name="Qian P.-Y."/>
            <person name="Archer J."/>
        </authorList>
    </citation>
    <scope>NUCLEOTIDE SEQUENCE</scope>
    <source>
        <strain evidence="5">KAUST100406-0324</strain>
    </source>
</reference>
<accession>A0A921TCA8</accession>
<gene>
    <name evidence="5" type="primary">glpR</name>
    <name evidence="5" type="ORF">PMES_03049</name>
</gene>
<sequence length="263" mass="27848">MSLGFRQSDILEIARREGKVTVDGLAEQFGVTVQTIRRDLSELADAGHISRVHGGAILSSGTTNLGYEDRRALHEAAKEAIAARCAEQIPDGAALFLSIGTSTEAVARALSGHRGLLVVTNNMNVAHILAGHARAEVIVTGGTLRPHDGGLTGGLTNAAIRQFRFDIAVIGCSALDPGGDLLDFDHQEVEAGQTILAHARRSFLVADHSKFSRAAPVRIASLRDIDRFFTDLPPPAPLPRLCAQWRTEIVTAGSEEAPAGPAS</sequence>
<evidence type="ECO:0000256" key="3">
    <source>
        <dbReference type="ARBA" id="ARBA00023163"/>
    </source>
</evidence>
<dbReference type="InterPro" id="IPR037171">
    <property type="entry name" value="NagB/RpiA_transferase-like"/>
</dbReference>
<evidence type="ECO:0000259" key="4">
    <source>
        <dbReference type="PROSITE" id="PS51000"/>
    </source>
</evidence>
<dbReference type="SUPFAM" id="SSF46785">
    <property type="entry name" value="Winged helix' DNA-binding domain"/>
    <property type="match status" value="1"/>
</dbReference>
<dbReference type="SMART" id="SM00420">
    <property type="entry name" value="HTH_DEOR"/>
    <property type="match status" value="1"/>
</dbReference>
<dbReference type="EMBL" id="APKE01000036">
    <property type="protein sequence ID" value="KAF0674667.1"/>
    <property type="molecule type" value="Genomic_DNA"/>
</dbReference>
<keyword evidence="1" id="KW-0678">Repressor</keyword>
<keyword evidence="2" id="KW-0805">Transcription regulation</keyword>
<dbReference type="SMART" id="SM01134">
    <property type="entry name" value="DeoRC"/>
    <property type="match status" value="1"/>
</dbReference>
<dbReference type="SUPFAM" id="SSF100950">
    <property type="entry name" value="NagB/RpiA/CoA transferase-like"/>
    <property type="match status" value="1"/>
</dbReference>
<evidence type="ECO:0000313" key="5">
    <source>
        <dbReference type="EMBL" id="KAF0674667.1"/>
    </source>
</evidence>
<name>A0A921TCA8_9RHOB</name>
<keyword evidence="6" id="KW-1185">Reference proteome</keyword>
<protein>
    <submittedName>
        <fullName evidence="5">Glycerol-3-phosphate regulon repressor</fullName>
        <ecNumber evidence="5">2.6.1.87</ecNumber>
    </submittedName>
</protein>
<dbReference type="EC" id="2.6.1.87" evidence="5"/>
<evidence type="ECO:0000256" key="2">
    <source>
        <dbReference type="ARBA" id="ARBA00023015"/>
    </source>
</evidence>
<dbReference type="AlphaFoldDB" id="A0A921TCA8"/>
<dbReference type="GO" id="GO:0099620">
    <property type="term" value="F:UDP-4-amino-4-deoxy-L-arabinose aminotransferase"/>
    <property type="evidence" value="ECO:0007669"/>
    <property type="project" value="UniProtKB-EC"/>
</dbReference>
<keyword evidence="5" id="KW-0032">Aminotransferase</keyword>
<keyword evidence="5" id="KW-0808">Transferase</keyword>
<evidence type="ECO:0000313" key="6">
    <source>
        <dbReference type="Proteomes" id="UP000698242"/>
    </source>
</evidence>
<dbReference type="InterPro" id="IPR036388">
    <property type="entry name" value="WH-like_DNA-bd_sf"/>
</dbReference>
<feature type="domain" description="HTH deoR-type" evidence="4">
    <location>
        <begin position="3"/>
        <end position="58"/>
    </location>
</feature>
<dbReference type="Gene3D" id="1.10.10.10">
    <property type="entry name" value="Winged helix-like DNA-binding domain superfamily/Winged helix DNA-binding domain"/>
    <property type="match status" value="1"/>
</dbReference>
<dbReference type="InterPro" id="IPR036390">
    <property type="entry name" value="WH_DNA-bd_sf"/>
</dbReference>
<dbReference type="Pfam" id="PF08220">
    <property type="entry name" value="HTH_DeoR"/>
    <property type="match status" value="1"/>
</dbReference>
<dbReference type="PANTHER" id="PTHR30363">
    <property type="entry name" value="HTH-TYPE TRANSCRIPTIONAL REGULATOR SRLR-RELATED"/>
    <property type="match status" value="1"/>
</dbReference>
<dbReference type="Gene3D" id="3.30.750.70">
    <property type="entry name" value="4-hydroxybutyrate coenzyme like domains"/>
    <property type="match status" value="1"/>
</dbReference>
<evidence type="ECO:0000256" key="1">
    <source>
        <dbReference type="ARBA" id="ARBA00022491"/>
    </source>
</evidence>
<dbReference type="RefSeq" id="WP_159966554.1">
    <property type="nucleotide sequence ID" value="NZ_APKE01000036.1"/>
</dbReference>
<dbReference type="GO" id="GO:0003700">
    <property type="term" value="F:DNA-binding transcription factor activity"/>
    <property type="evidence" value="ECO:0007669"/>
    <property type="project" value="InterPro"/>
</dbReference>
<keyword evidence="3" id="KW-0804">Transcription</keyword>
<dbReference type="Proteomes" id="UP000698242">
    <property type="component" value="Unassembled WGS sequence"/>
</dbReference>
<dbReference type="PANTHER" id="PTHR30363:SF4">
    <property type="entry name" value="GLYCEROL-3-PHOSPHATE REGULON REPRESSOR"/>
    <property type="match status" value="1"/>
</dbReference>
<dbReference type="PROSITE" id="PS51000">
    <property type="entry name" value="HTH_DEOR_2"/>
    <property type="match status" value="1"/>
</dbReference>
<organism evidence="5 6">
    <name type="scientific">Profundibacterium mesophilum KAUST100406-0324</name>
    <dbReference type="NCBI Taxonomy" id="1037889"/>
    <lineage>
        <taxon>Bacteria</taxon>
        <taxon>Pseudomonadati</taxon>
        <taxon>Pseudomonadota</taxon>
        <taxon>Alphaproteobacteria</taxon>
        <taxon>Rhodobacterales</taxon>
        <taxon>Roseobacteraceae</taxon>
        <taxon>Profundibacterium</taxon>
    </lineage>
</organism>
<dbReference type="InterPro" id="IPR014036">
    <property type="entry name" value="DeoR-like_C"/>
</dbReference>
<comment type="caution">
    <text evidence="5">The sequence shown here is derived from an EMBL/GenBank/DDBJ whole genome shotgun (WGS) entry which is preliminary data.</text>
</comment>
<dbReference type="Pfam" id="PF00455">
    <property type="entry name" value="DeoRC"/>
    <property type="match status" value="1"/>
</dbReference>